<dbReference type="InterPro" id="IPR052016">
    <property type="entry name" value="Bact_Sigma-Reg"/>
</dbReference>
<dbReference type="GO" id="GO:0016791">
    <property type="term" value="F:phosphatase activity"/>
    <property type="evidence" value="ECO:0007669"/>
    <property type="project" value="TreeGrafter"/>
</dbReference>
<dbReference type="SMART" id="SM00086">
    <property type="entry name" value="PAC"/>
    <property type="match status" value="1"/>
</dbReference>
<dbReference type="Pfam" id="PF07228">
    <property type="entry name" value="SpoIIE"/>
    <property type="match status" value="1"/>
</dbReference>
<dbReference type="Pfam" id="PF00989">
    <property type="entry name" value="PAS"/>
    <property type="match status" value="2"/>
</dbReference>
<dbReference type="GO" id="GO:0016301">
    <property type="term" value="F:kinase activity"/>
    <property type="evidence" value="ECO:0007669"/>
    <property type="project" value="UniProtKB-KW"/>
</dbReference>
<dbReference type="InterPro" id="IPR000700">
    <property type="entry name" value="PAS-assoc_C"/>
</dbReference>
<evidence type="ECO:0000256" key="1">
    <source>
        <dbReference type="ARBA" id="ARBA00022801"/>
    </source>
</evidence>
<keyword evidence="4" id="KW-0808">Transferase</keyword>
<evidence type="ECO:0000313" key="4">
    <source>
        <dbReference type="EMBL" id="ANZ31062.1"/>
    </source>
</evidence>
<sequence>MVKLDLQTIGKTCSHRTGEGIVITDRNKVIVAVNDGAAALTGYSKEQLIGQSFYFLVSDEHHVEQYEFIWKSVLEHGYWEGKINYHIGGDRKLAQTLTVYALTGTADEFYIWRFSNIETTIHSPEPEHMLQAIYQTAPIAVISLCKNMAVKEWGNAAETLFGWKREEVIGREFISLFPDQPSRMALFSHPFKGEGEKERVATGECTVRRKDGTFVDVAYSAISVTDSEGNVTGYIMMVDDITKQKQKEMEYKKQVELAKKIQQSVLTPPIQNDVVTMDAIYIPSDDLSGDMYACYQIDYDRYGVIIIDVMGHGISSSLVSMLLRSLLRGLIVRVIDPVYVAIELENHVRNLFPSHANELRYLFSMIYLVIDTKKKQIEYTNAGHPAGLLVTEDGEVIELDKGGLAIGSPFSVPFEKGVIRYRRRTRLFLYTDGILEEIDPSILQSMNKIRRYAKMYSHLPDKQFLRMLIDHDRSPVNPADDICLLSITIQ</sequence>
<dbReference type="EMBL" id="CP016622">
    <property type="protein sequence ID" value="ANZ31062.1"/>
    <property type="molecule type" value="Genomic_DNA"/>
</dbReference>
<dbReference type="PANTHER" id="PTHR43156">
    <property type="entry name" value="STAGE II SPORULATION PROTEIN E-RELATED"/>
    <property type="match status" value="1"/>
</dbReference>
<keyword evidence="1" id="KW-0378">Hydrolase</keyword>
<dbReference type="InterPro" id="IPR001932">
    <property type="entry name" value="PPM-type_phosphatase-like_dom"/>
</dbReference>
<keyword evidence="4" id="KW-0418">Kinase</keyword>
<protein>
    <submittedName>
        <fullName evidence="4">Histidine kinase</fullName>
    </submittedName>
</protein>
<dbReference type="SMART" id="SM00091">
    <property type="entry name" value="PAS"/>
    <property type="match status" value="2"/>
</dbReference>
<dbReference type="InterPro" id="IPR013767">
    <property type="entry name" value="PAS_fold"/>
</dbReference>
<dbReference type="PANTHER" id="PTHR43156:SF14">
    <property type="entry name" value="PHOSPHOSERINE PHOSPHATASE RSBP"/>
    <property type="match status" value="1"/>
</dbReference>
<dbReference type="InterPro" id="IPR036457">
    <property type="entry name" value="PPM-type-like_dom_sf"/>
</dbReference>
<dbReference type="SUPFAM" id="SSF55785">
    <property type="entry name" value="PYP-like sensor domain (PAS domain)"/>
    <property type="match status" value="2"/>
</dbReference>
<dbReference type="PROSITE" id="PS50112">
    <property type="entry name" value="PAS"/>
    <property type="match status" value="2"/>
</dbReference>
<dbReference type="PROSITE" id="PS50113">
    <property type="entry name" value="PAC"/>
    <property type="match status" value="1"/>
</dbReference>
<dbReference type="KEGG" id="ptl:AOT13_13745"/>
<name>A0AAN1D7J2_PARTM</name>
<dbReference type="SUPFAM" id="SSF81606">
    <property type="entry name" value="PP2C-like"/>
    <property type="match status" value="1"/>
</dbReference>
<dbReference type="InterPro" id="IPR000014">
    <property type="entry name" value="PAS"/>
</dbReference>
<evidence type="ECO:0000259" key="2">
    <source>
        <dbReference type="PROSITE" id="PS50112"/>
    </source>
</evidence>
<proteinExistence type="predicted"/>
<gene>
    <name evidence="4" type="ORF">BCV53_13755</name>
</gene>
<evidence type="ECO:0000313" key="5">
    <source>
        <dbReference type="Proteomes" id="UP000093052"/>
    </source>
</evidence>
<keyword evidence="5" id="KW-1185">Reference proteome</keyword>
<feature type="domain" description="PAC" evidence="3">
    <location>
        <begin position="201"/>
        <end position="253"/>
    </location>
</feature>
<dbReference type="Proteomes" id="UP000093052">
    <property type="component" value="Chromosome"/>
</dbReference>
<organism evidence="4 5">
    <name type="scientific">Parageobacillus thermoglucosidasius</name>
    <name type="common">Geobacillus thermoglucosidasius</name>
    <dbReference type="NCBI Taxonomy" id="1426"/>
    <lineage>
        <taxon>Bacteria</taxon>
        <taxon>Bacillati</taxon>
        <taxon>Bacillota</taxon>
        <taxon>Bacilli</taxon>
        <taxon>Bacillales</taxon>
        <taxon>Anoxybacillaceae</taxon>
        <taxon>Parageobacillus</taxon>
    </lineage>
</organism>
<dbReference type="InterPro" id="IPR035965">
    <property type="entry name" value="PAS-like_dom_sf"/>
</dbReference>
<dbReference type="Gene3D" id="3.60.40.10">
    <property type="entry name" value="PPM-type phosphatase domain"/>
    <property type="match status" value="1"/>
</dbReference>
<accession>A0AAN1D7J2</accession>
<evidence type="ECO:0000259" key="3">
    <source>
        <dbReference type="PROSITE" id="PS50113"/>
    </source>
</evidence>
<dbReference type="Gene3D" id="3.30.450.20">
    <property type="entry name" value="PAS domain"/>
    <property type="match status" value="2"/>
</dbReference>
<dbReference type="InterPro" id="IPR001610">
    <property type="entry name" value="PAC"/>
</dbReference>
<dbReference type="AlphaFoldDB" id="A0AAN1D7J2"/>
<feature type="domain" description="PAS" evidence="2">
    <location>
        <begin position="126"/>
        <end position="174"/>
    </location>
</feature>
<dbReference type="SMART" id="SM00331">
    <property type="entry name" value="PP2C_SIG"/>
    <property type="match status" value="1"/>
</dbReference>
<dbReference type="GO" id="GO:0006355">
    <property type="term" value="P:regulation of DNA-templated transcription"/>
    <property type="evidence" value="ECO:0007669"/>
    <property type="project" value="InterPro"/>
</dbReference>
<dbReference type="NCBIfam" id="TIGR00229">
    <property type="entry name" value="sensory_box"/>
    <property type="match status" value="2"/>
</dbReference>
<dbReference type="CDD" id="cd00130">
    <property type="entry name" value="PAS"/>
    <property type="match status" value="2"/>
</dbReference>
<feature type="domain" description="PAS" evidence="2">
    <location>
        <begin position="21"/>
        <end position="77"/>
    </location>
</feature>
<reference evidence="5" key="1">
    <citation type="journal article" date="2016" name="Genome Announc.">
        <title>Complete Genome Sequence of Geobacillus thermoglucosidasius NCIMB 11955, the Progenitor of a Bioethanol Production Strain.</title>
        <authorList>
            <person name="Sheng L."/>
            <person name="Zhang Y."/>
            <person name="Minton N.P."/>
        </authorList>
    </citation>
    <scope>NUCLEOTIDE SEQUENCE [LARGE SCALE GENOMIC DNA]</scope>
    <source>
        <strain evidence="5">NCIMB 11955</strain>
    </source>
</reference>